<evidence type="ECO:0000256" key="4">
    <source>
        <dbReference type="ARBA" id="ARBA00023136"/>
    </source>
</evidence>
<protein>
    <submittedName>
        <fullName evidence="6">Uncharacterized protein</fullName>
    </submittedName>
</protein>
<comment type="caution">
    <text evidence="6">The sequence shown here is derived from an EMBL/GenBank/DDBJ whole genome shotgun (WGS) entry which is preliminary data.</text>
</comment>
<evidence type="ECO:0000313" key="7">
    <source>
        <dbReference type="Proteomes" id="UP000004968"/>
    </source>
</evidence>
<dbReference type="Proteomes" id="UP000004968">
    <property type="component" value="Unassembled WGS sequence"/>
</dbReference>
<comment type="subcellular location">
    <subcellularLocation>
        <location evidence="1">Membrane</location>
        <topology evidence="1">Multi-pass membrane protein</topology>
    </subcellularLocation>
</comment>
<keyword evidence="2 5" id="KW-0812">Transmembrane</keyword>
<evidence type="ECO:0000256" key="2">
    <source>
        <dbReference type="ARBA" id="ARBA00022692"/>
    </source>
</evidence>
<dbReference type="Gene3D" id="1.10.3720.10">
    <property type="entry name" value="MetI-like"/>
    <property type="match status" value="1"/>
</dbReference>
<dbReference type="AlphaFoldDB" id="D3AQU1"/>
<dbReference type="InterPro" id="IPR035906">
    <property type="entry name" value="MetI-like_sf"/>
</dbReference>
<evidence type="ECO:0000256" key="1">
    <source>
        <dbReference type="ARBA" id="ARBA00004141"/>
    </source>
</evidence>
<reference evidence="6 7" key="1">
    <citation type="submission" date="2010-01" db="EMBL/GenBank/DDBJ databases">
        <authorList>
            <person name="Weinstock G."/>
            <person name="Sodergren E."/>
            <person name="Clifton S."/>
            <person name="Fulton L."/>
            <person name="Fulton B."/>
            <person name="Courtney L."/>
            <person name="Fronick C."/>
            <person name="Harrison M."/>
            <person name="Strong C."/>
            <person name="Farmer C."/>
            <person name="Delahaunty K."/>
            <person name="Markovic C."/>
            <person name="Hall O."/>
            <person name="Minx P."/>
            <person name="Tomlinson C."/>
            <person name="Mitreva M."/>
            <person name="Nelson J."/>
            <person name="Hou S."/>
            <person name="Wollam A."/>
            <person name="Pepin K.H."/>
            <person name="Johnson M."/>
            <person name="Bhonagiri V."/>
            <person name="Nash W.E."/>
            <person name="Warren W."/>
            <person name="Chinwalla A."/>
            <person name="Mardis E.R."/>
            <person name="Wilson R.K."/>
        </authorList>
    </citation>
    <scope>NUCLEOTIDE SEQUENCE [LARGE SCALE GENOMIC DNA]</scope>
    <source>
        <strain evidence="6 7">DSM 13479</strain>
    </source>
</reference>
<dbReference type="EMBL" id="ACIO01000673">
    <property type="protein sequence ID" value="EFC95813.1"/>
    <property type="molecule type" value="Genomic_DNA"/>
</dbReference>
<organism evidence="6 7">
    <name type="scientific">Hungatella hathewayi DSM 13479</name>
    <dbReference type="NCBI Taxonomy" id="566550"/>
    <lineage>
        <taxon>Bacteria</taxon>
        <taxon>Bacillati</taxon>
        <taxon>Bacillota</taxon>
        <taxon>Clostridia</taxon>
        <taxon>Lachnospirales</taxon>
        <taxon>Lachnospiraceae</taxon>
        <taxon>Hungatella</taxon>
    </lineage>
</organism>
<feature type="transmembrane region" description="Helical" evidence="5">
    <location>
        <begin position="12"/>
        <end position="31"/>
    </location>
</feature>
<evidence type="ECO:0000256" key="5">
    <source>
        <dbReference type="SAM" id="Phobius"/>
    </source>
</evidence>
<dbReference type="SUPFAM" id="SSF161098">
    <property type="entry name" value="MetI-like"/>
    <property type="match status" value="1"/>
</dbReference>
<feature type="non-terminal residue" evidence="6">
    <location>
        <position position="55"/>
    </location>
</feature>
<keyword evidence="4 5" id="KW-0472">Membrane</keyword>
<evidence type="ECO:0000313" key="6">
    <source>
        <dbReference type="EMBL" id="EFC95813.1"/>
    </source>
</evidence>
<proteinExistence type="predicted"/>
<keyword evidence="3 5" id="KW-1133">Transmembrane helix</keyword>
<evidence type="ECO:0000256" key="3">
    <source>
        <dbReference type="ARBA" id="ARBA00022989"/>
    </source>
</evidence>
<dbReference type="HOGENOM" id="CLU_3036968_0_0_9"/>
<gene>
    <name evidence="6" type="ORF">CLOSTHATH_05997</name>
</gene>
<sequence>MMSRDIKKVTLHILLLLFAAAAVVPILLMFVNSFKTGSELAKNAWGIPSFWTFSN</sequence>
<dbReference type="GO" id="GO:0016020">
    <property type="term" value="C:membrane"/>
    <property type="evidence" value="ECO:0007669"/>
    <property type="project" value="UniProtKB-SubCell"/>
</dbReference>
<name>D3AQU1_9FIRM</name>
<accession>D3AQU1</accession>